<dbReference type="GO" id="GO:0000122">
    <property type="term" value="P:negative regulation of transcription by RNA polymerase II"/>
    <property type="evidence" value="ECO:0007669"/>
    <property type="project" value="TreeGrafter"/>
</dbReference>
<dbReference type="Pfam" id="PF00320">
    <property type="entry name" value="GATA"/>
    <property type="match status" value="1"/>
</dbReference>
<keyword evidence="12" id="KW-1185">Reference proteome</keyword>
<feature type="region of interest" description="Disordered" evidence="9">
    <location>
        <begin position="1"/>
        <end position="23"/>
    </location>
</feature>
<keyword evidence="3 8" id="KW-0863">Zinc-finger</keyword>
<keyword evidence="5" id="KW-0805">Transcription regulation</keyword>
<evidence type="ECO:0000256" key="6">
    <source>
        <dbReference type="ARBA" id="ARBA00023163"/>
    </source>
</evidence>
<dbReference type="CDD" id="cd00202">
    <property type="entry name" value="ZnF_GATA"/>
    <property type="match status" value="1"/>
</dbReference>
<evidence type="ECO:0000256" key="7">
    <source>
        <dbReference type="ARBA" id="ARBA00023242"/>
    </source>
</evidence>
<dbReference type="AlphaFoldDB" id="A0A653BJE5"/>
<dbReference type="PANTHER" id="PTHR10071:SF281">
    <property type="entry name" value="BOX A-BINDING FACTOR-RELATED"/>
    <property type="match status" value="1"/>
</dbReference>
<dbReference type="SMART" id="SM00401">
    <property type="entry name" value="ZnF_GATA"/>
    <property type="match status" value="1"/>
</dbReference>
<evidence type="ECO:0000313" key="11">
    <source>
        <dbReference type="EMBL" id="VEN35703.1"/>
    </source>
</evidence>
<keyword evidence="2" id="KW-0479">Metal-binding</keyword>
<dbReference type="GO" id="GO:0005634">
    <property type="term" value="C:nucleus"/>
    <property type="evidence" value="ECO:0007669"/>
    <property type="project" value="UniProtKB-SubCell"/>
</dbReference>
<dbReference type="InterPro" id="IPR039355">
    <property type="entry name" value="Transcription_factor_GATA"/>
</dbReference>
<dbReference type="PANTHER" id="PTHR10071">
    <property type="entry name" value="TRANSCRIPTION FACTOR GATA FAMILY MEMBER"/>
    <property type="match status" value="1"/>
</dbReference>
<dbReference type="PROSITE" id="PS50114">
    <property type="entry name" value="GATA_ZN_FINGER_2"/>
    <property type="match status" value="1"/>
</dbReference>
<gene>
    <name evidence="11" type="ORF">CALMAC_LOCUS1542</name>
</gene>
<keyword evidence="7" id="KW-0539">Nucleus</keyword>
<dbReference type="GO" id="GO:0008270">
    <property type="term" value="F:zinc ion binding"/>
    <property type="evidence" value="ECO:0007669"/>
    <property type="project" value="UniProtKB-KW"/>
</dbReference>
<protein>
    <recommendedName>
        <fullName evidence="10">GATA-type domain-containing protein</fullName>
    </recommendedName>
</protein>
<proteinExistence type="predicted"/>
<reference evidence="11 12" key="1">
    <citation type="submission" date="2019-01" db="EMBL/GenBank/DDBJ databases">
        <authorList>
            <person name="Sayadi A."/>
        </authorList>
    </citation>
    <scope>NUCLEOTIDE SEQUENCE [LARGE SCALE GENOMIC DNA]</scope>
</reference>
<dbReference type="GO" id="GO:0000981">
    <property type="term" value="F:DNA-binding transcription factor activity, RNA polymerase II-specific"/>
    <property type="evidence" value="ECO:0007669"/>
    <property type="project" value="TreeGrafter"/>
</dbReference>
<sequence>MYTERGSGENSPPTLLYRDTDPSLASSRYSGNFEVAAGLQTQILQPQTSAEPYYGVSWPSTSGTTGYQQFPTDGGGSSAMHHQAEAGSQQQYGPTGSGGPYVNATWSGSAGSATLEEHQRPQHHGVQAGTATVEVLVKECVNCGASVTPLWRRDGTGHYLCNACGLYNRINGVHRPPVRPNKKPQA</sequence>
<dbReference type="InterPro" id="IPR000679">
    <property type="entry name" value="Znf_GATA"/>
</dbReference>
<dbReference type="PRINTS" id="PR00619">
    <property type="entry name" value="GATAZNFINGER"/>
</dbReference>
<evidence type="ECO:0000256" key="4">
    <source>
        <dbReference type="ARBA" id="ARBA00022833"/>
    </source>
</evidence>
<dbReference type="Gene3D" id="3.30.50.10">
    <property type="entry name" value="Erythroid Transcription Factor GATA-1, subunit A"/>
    <property type="match status" value="1"/>
</dbReference>
<dbReference type="Proteomes" id="UP000410492">
    <property type="component" value="Unassembled WGS sequence"/>
</dbReference>
<evidence type="ECO:0000313" key="12">
    <source>
        <dbReference type="Proteomes" id="UP000410492"/>
    </source>
</evidence>
<keyword evidence="6" id="KW-0804">Transcription</keyword>
<keyword evidence="4" id="KW-0862">Zinc</keyword>
<dbReference type="GO" id="GO:0045944">
    <property type="term" value="P:positive regulation of transcription by RNA polymerase II"/>
    <property type="evidence" value="ECO:0007669"/>
    <property type="project" value="TreeGrafter"/>
</dbReference>
<dbReference type="EMBL" id="CAACVG010001799">
    <property type="protein sequence ID" value="VEN35703.1"/>
    <property type="molecule type" value="Genomic_DNA"/>
</dbReference>
<dbReference type="OrthoDB" id="515401at2759"/>
<dbReference type="GO" id="GO:0000978">
    <property type="term" value="F:RNA polymerase II cis-regulatory region sequence-specific DNA binding"/>
    <property type="evidence" value="ECO:0007669"/>
    <property type="project" value="TreeGrafter"/>
</dbReference>
<dbReference type="InterPro" id="IPR013088">
    <property type="entry name" value="Znf_NHR/GATA"/>
</dbReference>
<evidence type="ECO:0000256" key="3">
    <source>
        <dbReference type="ARBA" id="ARBA00022771"/>
    </source>
</evidence>
<feature type="region of interest" description="Disordered" evidence="9">
    <location>
        <begin position="72"/>
        <end position="97"/>
    </location>
</feature>
<feature type="non-terminal residue" evidence="11">
    <location>
        <position position="186"/>
    </location>
</feature>
<evidence type="ECO:0000256" key="5">
    <source>
        <dbReference type="ARBA" id="ARBA00023015"/>
    </source>
</evidence>
<evidence type="ECO:0000256" key="1">
    <source>
        <dbReference type="ARBA" id="ARBA00004123"/>
    </source>
</evidence>
<comment type="subcellular location">
    <subcellularLocation>
        <location evidence="1">Nucleus</location>
    </subcellularLocation>
</comment>
<dbReference type="GO" id="GO:0045165">
    <property type="term" value="P:cell fate commitment"/>
    <property type="evidence" value="ECO:0007669"/>
    <property type="project" value="TreeGrafter"/>
</dbReference>
<dbReference type="PROSITE" id="PS00344">
    <property type="entry name" value="GATA_ZN_FINGER_1"/>
    <property type="match status" value="1"/>
</dbReference>
<accession>A0A653BJE5</accession>
<organism evidence="11 12">
    <name type="scientific">Callosobruchus maculatus</name>
    <name type="common">Southern cowpea weevil</name>
    <name type="synonym">Pulse bruchid</name>
    <dbReference type="NCBI Taxonomy" id="64391"/>
    <lineage>
        <taxon>Eukaryota</taxon>
        <taxon>Metazoa</taxon>
        <taxon>Ecdysozoa</taxon>
        <taxon>Arthropoda</taxon>
        <taxon>Hexapoda</taxon>
        <taxon>Insecta</taxon>
        <taxon>Pterygota</taxon>
        <taxon>Neoptera</taxon>
        <taxon>Endopterygota</taxon>
        <taxon>Coleoptera</taxon>
        <taxon>Polyphaga</taxon>
        <taxon>Cucujiformia</taxon>
        <taxon>Chrysomeloidea</taxon>
        <taxon>Chrysomelidae</taxon>
        <taxon>Bruchinae</taxon>
        <taxon>Bruchini</taxon>
        <taxon>Callosobruchus</taxon>
    </lineage>
</organism>
<evidence type="ECO:0000256" key="9">
    <source>
        <dbReference type="SAM" id="MobiDB-lite"/>
    </source>
</evidence>
<evidence type="ECO:0000256" key="8">
    <source>
        <dbReference type="PROSITE-ProRule" id="PRU00094"/>
    </source>
</evidence>
<name>A0A653BJE5_CALMS</name>
<evidence type="ECO:0000259" key="10">
    <source>
        <dbReference type="PROSITE" id="PS50114"/>
    </source>
</evidence>
<dbReference type="SUPFAM" id="SSF57716">
    <property type="entry name" value="Glucocorticoid receptor-like (DNA-binding domain)"/>
    <property type="match status" value="1"/>
</dbReference>
<feature type="domain" description="GATA-type" evidence="10">
    <location>
        <begin position="138"/>
        <end position="186"/>
    </location>
</feature>
<evidence type="ECO:0000256" key="2">
    <source>
        <dbReference type="ARBA" id="ARBA00022723"/>
    </source>
</evidence>